<dbReference type="PANTHER" id="PTHR34298:SF2">
    <property type="entry name" value="SEGREGATION AND CONDENSATION PROTEIN B"/>
    <property type="match status" value="1"/>
</dbReference>
<gene>
    <name evidence="2" type="primary">scpB</name>
    <name evidence="2" type="ORF">C9940_00720</name>
</gene>
<dbReference type="SUPFAM" id="SSF46785">
    <property type="entry name" value="Winged helix' DNA-binding domain"/>
    <property type="match status" value="2"/>
</dbReference>
<dbReference type="PIRSF" id="PIRSF019345">
    <property type="entry name" value="ScpB"/>
    <property type="match status" value="1"/>
</dbReference>
<name>A0A2T4CVG7_9GAMM</name>
<dbReference type="GO" id="GO:0051304">
    <property type="term" value="P:chromosome separation"/>
    <property type="evidence" value="ECO:0007669"/>
    <property type="project" value="InterPro"/>
</dbReference>
<sequence length="193" mass="21982">MQKHQLKQVIEALLFVAEQPLNESQLAEQVESQQITKKQIRDVLDELQRDYQERGVQLRKVASGYRFQTRAELGDIISNLWQEKPTKYSQALLETLALIAYRQPITRGDIEEIRGVSVSSQIMKTLQERGWIKVVGQREVPGRPQLYATTPEFLDYFSLQDLAELPDIPEPPSQVKDAGQSTQITAATATETE</sequence>
<proteinExistence type="predicted"/>
<accession>A0A2T4CVG7</accession>
<protein>
    <submittedName>
        <fullName evidence="2">SMC-Scp complex subunit ScpB</fullName>
    </submittedName>
</protein>
<dbReference type="Gene3D" id="1.10.10.10">
    <property type="entry name" value="Winged helix-like DNA-binding domain superfamily/Winged helix DNA-binding domain"/>
    <property type="match status" value="2"/>
</dbReference>
<comment type="caution">
    <text evidence="2">The sequence shown here is derived from an EMBL/GenBank/DDBJ whole genome shotgun (WGS) entry which is preliminary data.</text>
</comment>
<dbReference type="Pfam" id="PF04079">
    <property type="entry name" value="SMC_ScpB"/>
    <property type="match status" value="1"/>
</dbReference>
<dbReference type="InterPro" id="IPR036388">
    <property type="entry name" value="WH-like_DNA-bd_sf"/>
</dbReference>
<dbReference type="PANTHER" id="PTHR34298">
    <property type="entry name" value="SEGREGATION AND CONDENSATION PROTEIN B"/>
    <property type="match status" value="1"/>
</dbReference>
<evidence type="ECO:0000256" key="1">
    <source>
        <dbReference type="SAM" id="MobiDB-lite"/>
    </source>
</evidence>
<dbReference type="EMBL" id="PYVN01000004">
    <property type="protein sequence ID" value="PTB86807.1"/>
    <property type="molecule type" value="Genomic_DNA"/>
</dbReference>
<feature type="region of interest" description="Disordered" evidence="1">
    <location>
        <begin position="166"/>
        <end position="193"/>
    </location>
</feature>
<dbReference type="InterPro" id="IPR036390">
    <property type="entry name" value="WH_DNA-bd_sf"/>
</dbReference>
<dbReference type="AlphaFoldDB" id="A0A2T4CVG7"/>
<dbReference type="NCBIfam" id="TIGR00281">
    <property type="entry name" value="SMC-Scp complex subunit ScpB"/>
    <property type="match status" value="1"/>
</dbReference>
<organism evidence="2">
    <name type="scientific">Pseudidiomarina aestuarii</name>
    <dbReference type="NCBI Taxonomy" id="624146"/>
    <lineage>
        <taxon>Bacteria</taxon>
        <taxon>Pseudomonadati</taxon>
        <taxon>Pseudomonadota</taxon>
        <taxon>Gammaproteobacteria</taxon>
        <taxon>Alteromonadales</taxon>
        <taxon>Idiomarinaceae</taxon>
        <taxon>Pseudidiomarina</taxon>
    </lineage>
</organism>
<reference evidence="2" key="1">
    <citation type="submission" date="2018-03" db="EMBL/GenBank/DDBJ databases">
        <title>Cross-interface Injection: A General Nanoliter Liquid Handling Method Applied to Single Cells Genome Amplification Automated Nanoliter Liquid Handling Applied to Single Cell Multiple Displacement Amplification.</title>
        <authorList>
            <person name="Yun J."/>
            <person name="Xu P."/>
            <person name="Xu J."/>
            <person name="Dai X."/>
            <person name="Wang Y."/>
            <person name="Zheng X."/>
            <person name="Cao C."/>
            <person name="Yi Q."/>
            <person name="Zhu Y."/>
            <person name="Wang L."/>
            <person name="Dong Z."/>
            <person name="Huang Y."/>
            <person name="Huang L."/>
            <person name="Du W."/>
        </authorList>
    </citation>
    <scope>NUCLEOTIDE SEQUENCE [LARGE SCALE GENOMIC DNA]</scope>
    <source>
        <strain evidence="2">Z-D3-2</strain>
    </source>
</reference>
<evidence type="ECO:0000313" key="2">
    <source>
        <dbReference type="EMBL" id="PTB86807.1"/>
    </source>
</evidence>
<dbReference type="InterPro" id="IPR005234">
    <property type="entry name" value="ScpB_csome_segregation"/>
</dbReference>
<dbReference type="RefSeq" id="WP_417656917.1">
    <property type="nucleotide sequence ID" value="NZ_JBLXDX010000002.1"/>
</dbReference>